<dbReference type="Proteomes" id="UP001396334">
    <property type="component" value="Unassembled WGS sequence"/>
</dbReference>
<sequence>MHGSWIHKAEYNYCIRLITNKLTCNSFLPLFNEKSVVVGTGLLSVDNYVESLVLLDKTVDVRCECDVNHPIYSSDSGESSGVVSDRIVLNPGNAANTFDVSFIGSTDELYQITEWNAQG</sequence>
<proteinExistence type="predicted"/>
<evidence type="ECO:0000313" key="1">
    <source>
        <dbReference type="EMBL" id="KAK8973542.1"/>
    </source>
</evidence>
<reference evidence="1 2" key="1">
    <citation type="journal article" date="2024" name="G3 (Bethesda)">
        <title>Genome assembly of Hibiscus sabdariffa L. provides insights into metabolisms of medicinal natural products.</title>
        <authorList>
            <person name="Kim T."/>
        </authorList>
    </citation>
    <scope>NUCLEOTIDE SEQUENCE [LARGE SCALE GENOMIC DNA]</scope>
    <source>
        <strain evidence="1">TK-2024</strain>
        <tissue evidence="1">Old leaves</tissue>
    </source>
</reference>
<comment type="caution">
    <text evidence="1">The sequence shown here is derived from an EMBL/GenBank/DDBJ whole genome shotgun (WGS) entry which is preliminary data.</text>
</comment>
<dbReference type="EMBL" id="JBBPBN010000183">
    <property type="protein sequence ID" value="KAK8973542.1"/>
    <property type="molecule type" value="Genomic_DNA"/>
</dbReference>
<name>A0ABR2NBK8_9ROSI</name>
<gene>
    <name evidence="1" type="ORF">V6N11_030732</name>
</gene>
<organism evidence="1 2">
    <name type="scientific">Hibiscus sabdariffa</name>
    <name type="common">roselle</name>
    <dbReference type="NCBI Taxonomy" id="183260"/>
    <lineage>
        <taxon>Eukaryota</taxon>
        <taxon>Viridiplantae</taxon>
        <taxon>Streptophyta</taxon>
        <taxon>Embryophyta</taxon>
        <taxon>Tracheophyta</taxon>
        <taxon>Spermatophyta</taxon>
        <taxon>Magnoliopsida</taxon>
        <taxon>eudicotyledons</taxon>
        <taxon>Gunneridae</taxon>
        <taxon>Pentapetalae</taxon>
        <taxon>rosids</taxon>
        <taxon>malvids</taxon>
        <taxon>Malvales</taxon>
        <taxon>Malvaceae</taxon>
        <taxon>Malvoideae</taxon>
        <taxon>Hibiscus</taxon>
    </lineage>
</organism>
<keyword evidence="2" id="KW-1185">Reference proteome</keyword>
<accession>A0ABR2NBK8</accession>
<evidence type="ECO:0000313" key="2">
    <source>
        <dbReference type="Proteomes" id="UP001396334"/>
    </source>
</evidence>
<protein>
    <submittedName>
        <fullName evidence="1">Uncharacterized protein</fullName>
    </submittedName>
</protein>